<dbReference type="Proteomes" id="UP000663854">
    <property type="component" value="Unassembled WGS sequence"/>
</dbReference>
<dbReference type="EMBL" id="CAJOBE010018934">
    <property type="protein sequence ID" value="CAF4224561.1"/>
    <property type="molecule type" value="Genomic_DNA"/>
</dbReference>
<dbReference type="Proteomes" id="UP000663864">
    <property type="component" value="Unassembled WGS sequence"/>
</dbReference>
<organism evidence="2 7">
    <name type="scientific">Rotaria sordida</name>
    <dbReference type="NCBI Taxonomy" id="392033"/>
    <lineage>
        <taxon>Eukaryota</taxon>
        <taxon>Metazoa</taxon>
        <taxon>Spiralia</taxon>
        <taxon>Gnathifera</taxon>
        <taxon>Rotifera</taxon>
        <taxon>Eurotatoria</taxon>
        <taxon>Bdelloidea</taxon>
        <taxon>Philodinida</taxon>
        <taxon>Philodinidae</taxon>
        <taxon>Rotaria</taxon>
    </lineage>
</organism>
<dbReference type="EMBL" id="CAJNOT010005941">
    <property type="protein sequence ID" value="CAF1478744.1"/>
    <property type="molecule type" value="Genomic_DNA"/>
</dbReference>
<sequence>MISKYNILLVSIVLVAILCCWATTRVDEQLIDEKRNISMTTDDKDDHVRRNGKYFNYLRLPDVQCHNCSTYKCTNHKSNMGGSEWFIMLFPDALAHCDSDPDCGRYKAQAI</sequence>
<reference evidence="2" key="1">
    <citation type="submission" date="2021-02" db="EMBL/GenBank/DDBJ databases">
        <authorList>
            <person name="Nowell W R."/>
        </authorList>
    </citation>
    <scope>NUCLEOTIDE SEQUENCE</scope>
</reference>
<dbReference type="AlphaFoldDB" id="A0A814ME96"/>
<name>A0A814ME96_9BILA</name>
<dbReference type="EMBL" id="CAJNOO010006582">
    <property type="protein sequence ID" value="CAF1450616.1"/>
    <property type="molecule type" value="Genomic_DNA"/>
</dbReference>
<accession>A0A814ME96</accession>
<evidence type="ECO:0000313" key="6">
    <source>
        <dbReference type="EMBL" id="CAF4224561.1"/>
    </source>
</evidence>
<feature type="chain" id="PRO_5036225241" evidence="1">
    <location>
        <begin position="23"/>
        <end position="111"/>
    </location>
</feature>
<evidence type="ECO:0000313" key="5">
    <source>
        <dbReference type="EMBL" id="CAF1479322.1"/>
    </source>
</evidence>
<dbReference type="Proteomes" id="UP000663882">
    <property type="component" value="Unassembled WGS sequence"/>
</dbReference>
<feature type="signal peptide" evidence="1">
    <location>
        <begin position="1"/>
        <end position="22"/>
    </location>
</feature>
<evidence type="ECO:0000313" key="3">
    <source>
        <dbReference type="EMBL" id="CAF1450616.1"/>
    </source>
</evidence>
<protein>
    <submittedName>
        <fullName evidence="2">Uncharacterized protein</fullName>
    </submittedName>
</protein>
<keyword evidence="1" id="KW-0732">Signal</keyword>
<evidence type="ECO:0000313" key="7">
    <source>
        <dbReference type="Proteomes" id="UP000663854"/>
    </source>
</evidence>
<dbReference type="EMBL" id="CAJNOU010005476">
    <property type="protein sequence ID" value="CAF1479322.1"/>
    <property type="molecule type" value="Genomic_DNA"/>
</dbReference>
<dbReference type="EMBL" id="CAJNOH010000572">
    <property type="protein sequence ID" value="CAF1078025.1"/>
    <property type="molecule type" value="Genomic_DNA"/>
</dbReference>
<evidence type="ECO:0000256" key="1">
    <source>
        <dbReference type="SAM" id="SignalP"/>
    </source>
</evidence>
<dbReference type="Proteomes" id="UP000663874">
    <property type="component" value="Unassembled WGS sequence"/>
</dbReference>
<evidence type="ECO:0000313" key="4">
    <source>
        <dbReference type="EMBL" id="CAF1478744.1"/>
    </source>
</evidence>
<proteinExistence type="predicted"/>
<dbReference type="Proteomes" id="UP000663889">
    <property type="component" value="Unassembled WGS sequence"/>
</dbReference>
<evidence type="ECO:0000313" key="2">
    <source>
        <dbReference type="EMBL" id="CAF1078025.1"/>
    </source>
</evidence>
<gene>
    <name evidence="6" type="ORF">FNK824_LOCUS37410</name>
    <name evidence="2" type="ORF">PYM288_LOCUS18522</name>
    <name evidence="3" type="ORF">RFH988_LOCUS36741</name>
    <name evidence="5" type="ORF">SEV965_LOCUS35019</name>
    <name evidence="4" type="ORF">ZHD862_LOCUS36464</name>
</gene>
<comment type="caution">
    <text evidence="2">The sequence shown here is derived from an EMBL/GenBank/DDBJ whole genome shotgun (WGS) entry which is preliminary data.</text>
</comment>